<dbReference type="PANTHER" id="PTHR12192">
    <property type="entry name" value="CATION TRANSPORT PROTEIN CHAC-RELATED"/>
    <property type="match status" value="1"/>
</dbReference>
<protein>
    <recommendedName>
        <fullName evidence="1">glutathione-specific gamma-glutamylcyclotransferase</fullName>
        <ecNumber evidence="1">4.3.2.7</ecNumber>
    </recommendedName>
</protein>
<dbReference type="InterPro" id="IPR036568">
    <property type="entry name" value="GGCT-like_sf"/>
</dbReference>
<sequence length="231" mass="26336">MELTTDHVAQVHRVIEDPGLDPDLTYRTDEDYAELTRELLEVRPAGEELWLFASGSLIWRPEVEHLEGRVGTIHGYHRSFCLRMTQWRGSKEQPGLMMALDRGGQCTGIVYRLNHEAMEEQIDKLLRREMRTRPSNNAARWMTVKTSEGPVTALVFVMNRNGPAYVGRQSLADTVEMLARACGHGGSCAEYLYNTVHHLEEMGIHDRQLWNLQELVARRIAEDHGLDGEGI</sequence>
<dbReference type="Pfam" id="PF04752">
    <property type="entry name" value="ChaC"/>
    <property type="match status" value="1"/>
</dbReference>
<dbReference type="SUPFAM" id="SSF110857">
    <property type="entry name" value="Gamma-glutamyl cyclotransferase-like"/>
    <property type="match status" value="1"/>
</dbReference>
<dbReference type="Proteomes" id="UP001378188">
    <property type="component" value="Unassembled WGS sequence"/>
</dbReference>
<keyword evidence="4" id="KW-1185">Reference proteome</keyword>
<dbReference type="EMBL" id="JAZHOF010000009">
    <property type="protein sequence ID" value="MEJ8573897.1"/>
    <property type="molecule type" value="Genomic_DNA"/>
</dbReference>
<accession>A0AAW9RJI8</accession>
<dbReference type="GO" id="GO:0005737">
    <property type="term" value="C:cytoplasm"/>
    <property type="evidence" value="ECO:0007669"/>
    <property type="project" value="TreeGrafter"/>
</dbReference>
<name>A0AAW9RJI8_9HYPH</name>
<dbReference type="RefSeq" id="WP_340331596.1">
    <property type="nucleotide sequence ID" value="NZ_JAZHOF010000009.1"/>
</dbReference>
<evidence type="ECO:0000313" key="3">
    <source>
        <dbReference type="EMBL" id="MEJ8573897.1"/>
    </source>
</evidence>
<comment type="caution">
    <text evidence="3">The sequence shown here is derived from an EMBL/GenBank/DDBJ whole genome shotgun (WGS) entry which is preliminary data.</text>
</comment>
<organism evidence="3 4">
    <name type="scientific">Microbaculum marinum</name>
    <dbReference type="NCBI Taxonomy" id="1764581"/>
    <lineage>
        <taxon>Bacteria</taxon>
        <taxon>Pseudomonadati</taxon>
        <taxon>Pseudomonadota</taxon>
        <taxon>Alphaproteobacteria</taxon>
        <taxon>Hyphomicrobiales</taxon>
        <taxon>Tepidamorphaceae</taxon>
        <taxon>Microbaculum</taxon>
    </lineage>
</organism>
<proteinExistence type="predicted"/>
<evidence type="ECO:0000256" key="1">
    <source>
        <dbReference type="ARBA" id="ARBA00012344"/>
    </source>
</evidence>
<reference evidence="3 4" key="1">
    <citation type="submission" date="2024-02" db="EMBL/GenBank/DDBJ databases">
        <title>Genome analysis and characterization of Microbaculum marinisediminis sp. nov., isolated from marine sediment.</title>
        <authorList>
            <person name="Du Z.-J."/>
            <person name="Ye Y.-Q."/>
            <person name="Zhang Z.-R."/>
            <person name="Yuan S.-M."/>
            <person name="Zhang X.-Y."/>
        </authorList>
    </citation>
    <scope>NUCLEOTIDE SEQUENCE [LARGE SCALE GENOMIC DNA]</scope>
    <source>
        <strain evidence="3 4">SDUM1044001</strain>
    </source>
</reference>
<dbReference type="GO" id="GO:0061928">
    <property type="term" value="F:glutathione specific gamma-glutamylcyclotransferase activity"/>
    <property type="evidence" value="ECO:0007669"/>
    <property type="project" value="UniProtKB-EC"/>
</dbReference>
<evidence type="ECO:0000313" key="4">
    <source>
        <dbReference type="Proteomes" id="UP001378188"/>
    </source>
</evidence>
<dbReference type="InterPro" id="IPR006840">
    <property type="entry name" value="ChaC"/>
</dbReference>
<dbReference type="InterPro" id="IPR013024">
    <property type="entry name" value="GGCT-like"/>
</dbReference>
<keyword evidence="2" id="KW-0456">Lyase</keyword>
<dbReference type="Gene3D" id="3.10.490.10">
    <property type="entry name" value="Gamma-glutamyl cyclotransferase-like"/>
    <property type="match status" value="1"/>
</dbReference>
<gene>
    <name evidence="3" type="ORF">V3328_20590</name>
</gene>
<evidence type="ECO:0000256" key="2">
    <source>
        <dbReference type="ARBA" id="ARBA00023239"/>
    </source>
</evidence>
<dbReference type="PANTHER" id="PTHR12192:SF2">
    <property type="entry name" value="GLUTATHIONE-SPECIFIC GAMMA-GLUTAMYLCYCLOTRANSFERASE 2"/>
    <property type="match status" value="1"/>
</dbReference>
<dbReference type="GO" id="GO:0006751">
    <property type="term" value="P:glutathione catabolic process"/>
    <property type="evidence" value="ECO:0007669"/>
    <property type="project" value="InterPro"/>
</dbReference>
<dbReference type="CDD" id="cd06661">
    <property type="entry name" value="GGCT_like"/>
    <property type="match status" value="1"/>
</dbReference>
<dbReference type="EC" id="4.3.2.7" evidence="1"/>
<dbReference type="AlphaFoldDB" id="A0AAW9RJI8"/>